<dbReference type="Pfam" id="PF00059">
    <property type="entry name" value="Lectin_C"/>
    <property type="match status" value="1"/>
</dbReference>
<evidence type="ECO:0000313" key="4">
    <source>
        <dbReference type="Proteomes" id="UP001059041"/>
    </source>
</evidence>
<dbReference type="EMBL" id="JAFHDT010000001">
    <property type="protein sequence ID" value="KAI7814596.1"/>
    <property type="molecule type" value="Genomic_DNA"/>
</dbReference>
<dbReference type="InterPro" id="IPR016186">
    <property type="entry name" value="C-type_lectin-like/link_sf"/>
</dbReference>
<accession>A0A9W7X612</accession>
<keyword evidence="4" id="KW-1185">Reference proteome</keyword>
<dbReference type="SMART" id="SM00034">
    <property type="entry name" value="CLECT"/>
    <property type="match status" value="1"/>
</dbReference>
<protein>
    <submittedName>
        <fullName evidence="3">C-type mannose receptor 2-like</fullName>
    </submittedName>
</protein>
<keyword evidence="3" id="KW-0675">Receptor</keyword>
<dbReference type="PROSITE" id="PS50041">
    <property type="entry name" value="C_TYPE_LECTIN_2"/>
    <property type="match status" value="1"/>
</dbReference>
<dbReference type="InterPro" id="IPR016187">
    <property type="entry name" value="CTDL_fold"/>
</dbReference>
<proteinExistence type="predicted"/>
<dbReference type="PANTHER" id="PTHR45784">
    <property type="entry name" value="C-TYPE LECTIN DOMAIN FAMILY 20 MEMBER A-RELATED"/>
    <property type="match status" value="1"/>
</dbReference>
<feature type="compositionally biased region" description="Polar residues" evidence="1">
    <location>
        <begin position="273"/>
        <end position="288"/>
    </location>
</feature>
<dbReference type="AlphaFoldDB" id="A0A9W7X612"/>
<dbReference type="PANTHER" id="PTHR45784:SF3">
    <property type="entry name" value="C-TYPE LECTIN DOMAIN FAMILY 4 MEMBER K-LIKE-RELATED"/>
    <property type="match status" value="1"/>
</dbReference>
<feature type="non-terminal residue" evidence="3">
    <location>
        <position position="288"/>
    </location>
</feature>
<feature type="region of interest" description="Disordered" evidence="1">
    <location>
        <begin position="266"/>
        <end position="288"/>
    </location>
</feature>
<dbReference type="Gene3D" id="3.10.100.10">
    <property type="entry name" value="Mannose-Binding Protein A, subunit A"/>
    <property type="match status" value="1"/>
</dbReference>
<comment type="caution">
    <text evidence="3">The sequence shown here is derived from an EMBL/GenBank/DDBJ whole genome shotgun (WGS) entry which is preliminary data.</text>
</comment>
<organism evidence="3 4">
    <name type="scientific">Triplophysa rosa</name>
    <name type="common">Cave loach</name>
    <dbReference type="NCBI Taxonomy" id="992332"/>
    <lineage>
        <taxon>Eukaryota</taxon>
        <taxon>Metazoa</taxon>
        <taxon>Chordata</taxon>
        <taxon>Craniata</taxon>
        <taxon>Vertebrata</taxon>
        <taxon>Euteleostomi</taxon>
        <taxon>Actinopterygii</taxon>
        <taxon>Neopterygii</taxon>
        <taxon>Teleostei</taxon>
        <taxon>Ostariophysi</taxon>
        <taxon>Cypriniformes</taxon>
        <taxon>Nemacheilidae</taxon>
        <taxon>Triplophysa</taxon>
    </lineage>
</organism>
<dbReference type="Proteomes" id="UP001059041">
    <property type="component" value="Linkage Group LG1"/>
</dbReference>
<sequence length="288" mass="33057">ALQFSPTLLVMKMEDRLFQTLLLLGVFCSQCLHGQYILIQTSKTWDEAQAFCRQNHLHLATFHNETDWENFREMMSASNFSSKVWLGLYVDFNTWRWSYQNQNLTLTEWDSGEPNNARGSEECGVLIKDRNKILWNDVHCYAHLSCVCYHGLLDVVGWDGRLFHFCQTVNADRENEACGLADSQGGTEDGACSLLLPFVCSQGQRRQIVRFEVKSNRSTENDAEIQAVILQQINEELLRHGMAASTKATWRVQTDGRLFHKRDPAWEREPSLDPTTNLNETCDQTVGL</sequence>
<name>A0A9W7X612_TRIRA</name>
<dbReference type="InterPro" id="IPR001304">
    <property type="entry name" value="C-type_lectin-like"/>
</dbReference>
<evidence type="ECO:0000259" key="2">
    <source>
        <dbReference type="PROSITE" id="PS50041"/>
    </source>
</evidence>
<feature type="domain" description="C-type lectin" evidence="2">
    <location>
        <begin position="36"/>
        <end position="149"/>
    </location>
</feature>
<gene>
    <name evidence="3" type="ORF">IRJ41_022819</name>
</gene>
<reference evidence="3" key="1">
    <citation type="submission" date="2021-02" db="EMBL/GenBank/DDBJ databases">
        <title>Comparative genomics reveals that relaxation of natural selection precedes convergent phenotypic evolution of cavefish.</title>
        <authorList>
            <person name="Peng Z."/>
        </authorList>
    </citation>
    <scope>NUCLEOTIDE SEQUENCE</scope>
    <source>
        <tissue evidence="3">Muscle</tissue>
    </source>
</reference>
<dbReference type="SUPFAM" id="SSF56436">
    <property type="entry name" value="C-type lectin-like"/>
    <property type="match status" value="1"/>
</dbReference>
<evidence type="ECO:0000256" key="1">
    <source>
        <dbReference type="SAM" id="MobiDB-lite"/>
    </source>
</evidence>
<evidence type="ECO:0000313" key="3">
    <source>
        <dbReference type="EMBL" id="KAI7814596.1"/>
    </source>
</evidence>